<keyword evidence="3" id="KW-1185">Reference proteome</keyword>
<gene>
    <name evidence="2" type="ORF">K461DRAFT_294255</name>
</gene>
<evidence type="ECO:0000256" key="1">
    <source>
        <dbReference type="SAM" id="MobiDB-lite"/>
    </source>
</evidence>
<proteinExistence type="predicted"/>
<feature type="compositionally biased region" description="Polar residues" evidence="1">
    <location>
        <begin position="21"/>
        <end position="31"/>
    </location>
</feature>
<dbReference type="Proteomes" id="UP000799439">
    <property type="component" value="Unassembled WGS sequence"/>
</dbReference>
<reference evidence="2" key="1">
    <citation type="journal article" date="2020" name="Stud. Mycol.">
        <title>101 Dothideomycetes genomes: a test case for predicting lifestyles and emergence of pathogens.</title>
        <authorList>
            <person name="Haridas S."/>
            <person name="Albert R."/>
            <person name="Binder M."/>
            <person name="Bloem J."/>
            <person name="Labutti K."/>
            <person name="Salamov A."/>
            <person name="Andreopoulos B."/>
            <person name="Baker S."/>
            <person name="Barry K."/>
            <person name="Bills G."/>
            <person name="Bluhm B."/>
            <person name="Cannon C."/>
            <person name="Castanera R."/>
            <person name="Culley D."/>
            <person name="Daum C."/>
            <person name="Ezra D."/>
            <person name="Gonzalez J."/>
            <person name="Henrissat B."/>
            <person name="Kuo A."/>
            <person name="Liang C."/>
            <person name="Lipzen A."/>
            <person name="Lutzoni F."/>
            <person name="Magnuson J."/>
            <person name="Mondo S."/>
            <person name="Nolan M."/>
            <person name="Ohm R."/>
            <person name="Pangilinan J."/>
            <person name="Park H.-J."/>
            <person name="Ramirez L."/>
            <person name="Alfaro M."/>
            <person name="Sun H."/>
            <person name="Tritt A."/>
            <person name="Yoshinaga Y."/>
            <person name="Zwiers L.-H."/>
            <person name="Turgeon B."/>
            <person name="Goodwin S."/>
            <person name="Spatafora J."/>
            <person name="Crous P."/>
            <person name="Grigoriev I."/>
        </authorList>
    </citation>
    <scope>NUCLEOTIDE SEQUENCE</scope>
    <source>
        <strain evidence="2">CBS 260.36</strain>
    </source>
</reference>
<evidence type="ECO:0000313" key="3">
    <source>
        <dbReference type="Proteomes" id="UP000799439"/>
    </source>
</evidence>
<name>A0A9P4IZ82_9PEZI</name>
<evidence type="ECO:0000313" key="2">
    <source>
        <dbReference type="EMBL" id="KAF2152603.1"/>
    </source>
</evidence>
<comment type="caution">
    <text evidence="2">The sequence shown here is derived from an EMBL/GenBank/DDBJ whole genome shotgun (WGS) entry which is preliminary data.</text>
</comment>
<dbReference type="AlphaFoldDB" id="A0A9P4IZ82"/>
<feature type="region of interest" description="Disordered" evidence="1">
    <location>
        <begin position="1"/>
        <end position="83"/>
    </location>
</feature>
<accession>A0A9P4IZ82</accession>
<dbReference type="EMBL" id="ML996086">
    <property type="protein sequence ID" value="KAF2152603.1"/>
    <property type="molecule type" value="Genomic_DNA"/>
</dbReference>
<sequence length="182" mass="20771">MGYVSTFQRLRQRPRGGTALLSRSPSSPTPNGSSRGLISSSLRPPFQPASAANGRGGISRAITKPASATSHQPTIEHTSRASSTIPRGVIDAMIMYYTDEIGKSRVQADRLWREYRDRYDRIEEHFMMADEDLDRISESQVYSQRLELLEEMFPFRDEHHRFNEQMKSMQRDMENLCKAAEG</sequence>
<feature type="compositionally biased region" description="Low complexity" evidence="1">
    <location>
        <begin position="32"/>
        <end position="44"/>
    </location>
</feature>
<feature type="compositionally biased region" description="Polar residues" evidence="1">
    <location>
        <begin position="66"/>
        <end position="83"/>
    </location>
</feature>
<organism evidence="2 3">
    <name type="scientific">Myriangium duriaei CBS 260.36</name>
    <dbReference type="NCBI Taxonomy" id="1168546"/>
    <lineage>
        <taxon>Eukaryota</taxon>
        <taxon>Fungi</taxon>
        <taxon>Dikarya</taxon>
        <taxon>Ascomycota</taxon>
        <taxon>Pezizomycotina</taxon>
        <taxon>Dothideomycetes</taxon>
        <taxon>Dothideomycetidae</taxon>
        <taxon>Myriangiales</taxon>
        <taxon>Myriangiaceae</taxon>
        <taxon>Myriangium</taxon>
    </lineage>
</organism>
<protein>
    <submittedName>
        <fullName evidence="2">Uncharacterized protein</fullName>
    </submittedName>
</protein>